<dbReference type="AlphaFoldDB" id="A0A163JCX7"/>
<name>A0A163JCX7_ABSGL</name>
<dbReference type="Proteomes" id="UP000078561">
    <property type="component" value="Unassembled WGS sequence"/>
</dbReference>
<accession>A0A163JCX7</accession>
<dbReference type="EMBL" id="LT553376">
    <property type="protein sequence ID" value="SAM00640.1"/>
    <property type="molecule type" value="Genomic_DNA"/>
</dbReference>
<organism evidence="1">
    <name type="scientific">Absidia glauca</name>
    <name type="common">Pin mould</name>
    <dbReference type="NCBI Taxonomy" id="4829"/>
    <lineage>
        <taxon>Eukaryota</taxon>
        <taxon>Fungi</taxon>
        <taxon>Fungi incertae sedis</taxon>
        <taxon>Mucoromycota</taxon>
        <taxon>Mucoromycotina</taxon>
        <taxon>Mucoromycetes</taxon>
        <taxon>Mucorales</taxon>
        <taxon>Cunninghamellaceae</taxon>
        <taxon>Absidia</taxon>
    </lineage>
</organism>
<sequence length="179" mass="20558">MVWLEFEMKHKDFKSKTALDVADRSQWPLMIQSACAKQSFLFISARNVSYSGTAYGYDAKFSRRLYTIDIPSRGGITRWVYFGSVRPYVAINQQVFALATVYKTRLSAANNLPTTLNSDRTNTCLLPISFIDLLVGAMSNRENGKTYFFWAVMTQFLTYRINHALPSVYIKRSILYLNV</sequence>
<proteinExistence type="predicted"/>
<reference evidence="1" key="1">
    <citation type="submission" date="2016-04" db="EMBL/GenBank/DDBJ databases">
        <authorList>
            <person name="Evans L.H."/>
            <person name="Alamgir A."/>
            <person name="Owens N."/>
            <person name="Weber N.D."/>
            <person name="Virtaneva K."/>
            <person name="Barbian K."/>
            <person name="Babar A."/>
            <person name="Rosenke K."/>
        </authorList>
    </citation>
    <scope>NUCLEOTIDE SEQUENCE [LARGE SCALE GENOMIC DNA]</scope>
    <source>
        <strain evidence="1">CBS 101.48</strain>
    </source>
</reference>
<dbReference type="InParanoid" id="A0A163JCX7"/>
<keyword evidence="2" id="KW-1185">Reference proteome</keyword>
<evidence type="ECO:0000313" key="1">
    <source>
        <dbReference type="EMBL" id="SAM00640.1"/>
    </source>
</evidence>
<gene>
    <name evidence="1" type="primary">ABSGL_06356.1 scaffold 8296</name>
</gene>
<protein>
    <submittedName>
        <fullName evidence="1">Uncharacterized protein</fullName>
    </submittedName>
</protein>
<evidence type="ECO:0000313" key="2">
    <source>
        <dbReference type="Proteomes" id="UP000078561"/>
    </source>
</evidence>